<feature type="disulfide bond" evidence="3">
    <location>
        <begin position="185"/>
        <end position="194"/>
    </location>
</feature>
<keyword evidence="3" id="KW-0245">EGF-like domain</keyword>
<keyword evidence="1" id="KW-0732">Signal</keyword>
<reference evidence="5 6" key="1">
    <citation type="submission" date="2024-05" db="EMBL/GenBank/DDBJ databases">
        <authorList>
            <person name="Wallberg A."/>
        </authorList>
    </citation>
    <scope>NUCLEOTIDE SEQUENCE [LARGE SCALE GENOMIC DNA]</scope>
</reference>
<dbReference type="AlphaFoldDB" id="A0AAV2R288"/>
<dbReference type="InterPro" id="IPR050969">
    <property type="entry name" value="Dev_Signal_Modulators"/>
</dbReference>
<dbReference type="PANTHER" id="PTHR14949:SF56">
    <property type="entry name" value="EGF-LIKE-DOMAIN, MULTIPLE 7"/>
    <property type="match status" value="1"/>
</dbReference>
<sequence>TDCEEPPSTPENSRMQCSTYAGCRAICNRDYLFPNGEKRIYFKCENGKYIVKGSNDDFIPSCEPVCNPECKNNGICLEPNVCGCPDNFEGDYCEQPKLPSTKTCQGKPPTPRNSRIMCGRNECFAKCHEGYQFAEDVVRLAYHCEDGNWQIRDERWVNQDPDCEPSCDPTCQNGGRCLAPDVCECTPDFRGEHCQYTITNCAPKNMGFNGGYNCSGEGMDFGCALYCPEGVDFNFPPARLYKCDYATGTWSPMPIPECDYGN</sequence>
<evidence type="ECO:0000313" key="6">
    <source>
        <dbReference type="Proteomes" id="UP001497623"/>
    </source>
</evidence>
<keyword evidence="6" id="KW-1185">Reference proteome</keyword>
<feature type="domain" description="EGF-like" evidence="4">
    <location>
        <begin position="164"/>
        <end position="195"/>
    </location>
</feature>
<dbReference type="GO" id="GO:0009986">
    <property type="term" value="C:cell surface"/>
    <property type="evidence" value="ECO:0007669"/>
    <property type="project" value="TreeGrafter"/>
</dbReference>
<organism evidence="5 6">
    <name type="scientific">Meganyctiphanes norvegica</name>
    <name type="common">Northern krill</name>
    <name type="synonym">Thysanopoda norvegica</name>
    <dbReference type="NCBI Taxonomy" id="48144"/>
    <lineage>
        <taxon>Eukaryota</taxon>
        <taxon>Metazoa</taxon>
        <taxon>Ecdysozoa</taxon>
        <taxon>Arthropoda</taxon>
        <taxon>Crustacea</taxon>
        <taxon>Multicrustacea</taxon>
        <taxon>Malacostraca</taxon>
        <taxon>Eumalacostraca</taxon>
        <taxon>Eucarida</taxon>
        <taxon>Euphausiacea</taxon>
        <taxon>Euphausiidae</taxon>
        <taxon>Meganyctiphanes</taxon>
    </lineage>
</organism>
<dbReference type="SUPFAM" id="SSF57196">
    <property type="entry name" value="EGF/Laminin"/>
    <property type="match status" value="2"/>
</dbReference>
<keyword evidence="2 3" id="KW-1015">Disulfide bond</keyword>
<evidence type="ECO:0000256" key="1">
    <source>
        <dbReference type="ARBA" id="ARBA00022729"/>
    </source>
</evidence>
<evidence type="ECO:0000259" key="4">
    <source>
        <dbReference type="PROSITE" id="PS50026"/>
    </source>
</evidence>
<dbReference type="PROSITE" id="PS00022">
    <property type="entry name" value="EGF_1"/>
    <property type="match status" value="2"/>
</dbReference>
<evidence type="ECO:0000313" key="5">
    <source>
        <dbReference type="EMBL" id="CAL4109226.1"/>
    </source>
</evidence>
<dbReference type="SMART" id="SM00181">
    <property type="entry name" value="EGF"/>
    <property type="match status" value="2"/>
</dbReference>
<comment type="caution">
    <text evidence="3">Lacks conserved residue(s) required for the propagation of feature annotation.</text>
</comment>
<name>A0AAV2R288_MEGNR</name>
<dbReference type="PROSITE" id="PS50026">
    <property type="entry name" value="EGF_3"/>
    <property type="match status" value="1"/>
</dbReference>
<feature type="non-terminal residue" evidence="5">
    <location>
        <position position="262"/>
    </location>
</feature>
<dbReference type="GO" id="GO:0005102">
    <property type="term" value="F:signaling receptor binding"/>
    <property type="evidence" value="ECO:0007669"/>
    <property type="project" value="TreeGrafter"/>
</dbReference>
<feature type="non-terminal residue" evidence="5">
    <location>
        <position position="1"/>
    </location>
</feature>
<feature type="disulfide bond" evidence="3">
    <location>
        <begin position="167"/>
        <end position="177"/>
    </location>
</feature>
<dbReference type="EMBL" id="CAXKWB010013957">
    <property type="protein sequence ID" value="CAL4109226.1"/>
    <property type="molecule type" value="Genomic_DNA"/>
</dbReference>
<dbReference type="InterPro" id="IPR000742">
    <property type="entry name" value="EGF"/>
</dbReference>
<proteinExistence type="predicted"/>
<accession>A0AAV2R288</accession>
<evidence type="ECO:0000256" key="3">
    <source>
        <dbReference type="PROSITE-ProRule" id="PRU00076"/>
    </source>
</evidence>
<dbReference type="Proteomes" id="UP001497623">
    <property type="component" value="Unassembled WGS sequence"/>
</dbReference>
<protein>
    <recommendedName>
        <fullName evidence="4">EGF-like domain-containing protein</fullName>
    </recommendedName>
</protein>
<gene>
    <name evidence="5" type="ORF">MNOR_LOCUS19066</name>
</gene>
<dbReference type="PANTHER" id="PTHR14949">
    <property type="entry name" value="EGF-LIKE-DOMAIN, MULTIPLE 7, 8"/>
    <property type="match status" value="1"/>
</dbReference>
<dbReference type="Gene3D" id="2.10.25.10">
    <property type="entry name" value="Laminin"/>
    <property type="match status" value="2"/>
</dbReference>
<comment type="caution">
    <text evidence="5">The sequence shown here is derived from an EMBL/GenBank/DDBJ whole genome shotgun (WGS) entry which is preliminary data.</text>
</comment>
<dbReference type="GO" id="GO:0005576">
    <property type="term" value="C:extracellular region"/>
    <property type="evidence" value="ECO:0007669"/>
    <property type="project" value="TreeGrafter"/>
</dbReference>
<evidence type="ECO:0000256" key="2">
    <source>
        <dbReference type="ARBA" id="ARBA00023157"/>
    </source>
</evidence>